<feature type="chain" id="PRO_5012376261" evidence="1">
    <location>
        <begin position="26"/>
        <end position="139"/>
    </location>
</feature>
<accession>A0A239J517</accession>
<proteinExistence type="predicted"/>
<dbReference type="Pfam" id="PF00085">
    <property type="entry name" value="Thioredoxin"/>
    <property type="match status" value="1"/>
</dbReference>
<evidence type="ECO:0000313" key="3">
    <source>
        <dbReference type="EMBL" id="SNT00920.1"/>
    </source>
</evidence>
<sequence>MDRRRFLALSAATAAALPLARAAQAAPLEYKPGLVEERLKAGETVFLDFKASWCTTCAAQERVLDALKAGNPAYEQAITFINVDWDAYGKSDLAKSLKIPRRSTLVVLKGNKELGRIVADTSKGAIQGLMDTALAAATA</sequence>
<dbReference type="InterPro" id="IPR013766">
    <property type="entry name" value="Thioredoxin_domain"/>
</dbReference>
<feature type="signal peptide" evidence="1">
    <location>
        <begin position="1"/>
        <end position="25"/>
    </location>
</feature>
<gene>
    <name evidence="3" type="ORF">SAMN05421757_105107</name>
</gene>
<evidence type="ECO:0000259" key="2">
    <source>
        <dbReference type="PROSITE" id="PS51352"/>
    </source>
</evidence>
<dbReference type="EMBL" id="FZOY01000005">
    <property type="protein sequence ID" value="SNT00920.1"/>
    <property type="molecule type" value="Genomic_DNA"/>
</dbReference>
<organism evidence="3 4">
    <name type="scientific">Tropicimonas sediminicola</name>
    <dbReference type="NCBI Taxonomy" id="1031541"/>
    <lineage>
        <taxon>Bacteria</taxon>
        <taxon>Pseudomonadati</taxon>
        <taxon>Pseudomonadota</taxon>
        <taxon>Alphaproteobacteria</taxon>
        <taxon>Rhodobacterales</taxon>
        <taxon>Roseobacteraceae</taxon>
        <taxon>Tropicimonas</taxon>
    </lineage>
</organism>
<dbReference type="OrthoDB" id="7950124at2"/>
<dbReference type="SUPFAM" id="SSF52833">
    <property type="entry name" value="Thioredoxin-like"/>
    <property type="match status" value="1"/>
</dbReference>
<dbReference type="PROSITE" id="PS51352">
    <property type="entry name" value="THIOREDOXIN_2"/>
    <property type="match status" value="1"/>
</dbReference>
<dbReference type="Proteomes" id="UP000198426">
    <property type="component" value="Unassembled WGS sequence"/>
</dbReference>
<keyword evidence="1" id="KW-0732">Signal</keyword>
<protein>
    <submittedName>
        <fullName evidence="3">Thioredoxin</fullName>
    </submittedName>
</protein>
<dbReference type="RefSeq" id="WP_089233693.1">
    <property type="nucleotide sequence ID" value="NZ_FZOY01000005.1"/>
</dbReference>
<dbReference type="AlphaFoldDB" id="A0A239J517"/>
<name>A0A239J517_9RHOB</name>
<dbReference type="InterPro" id="IPR006311">
    <property type="entry name" value="TAT_signal"/>
</dbReference>
<reference evidence="3 4" key="1">
    <citation type="submission" date="2017-06" db="EMBL/GenBank/DDBJ databases">
        <authorList>
            <person name="Kim H.J."/>
            <person name="Triplett B.A."/>
        </authorList>
    </citation>
    <scope>NUCLEOTIDE SEQUENCE [LARGE SCALE GENOMIC DNA]</scope>
    <source>
        <strain evidence="3 4">DSM 29339</strain>
    </source>
</reference>
<dbReference type="PROSITE" id="PS51318">
    <property type="entry name" value="TAT"/>
    <property type="match status" value="1"/>
</dbReference>
<keyword evidence="4" id="KW-1185">Reference proteome</keyword>
<evidence type="ECO:0000313" key="4">
    <source>
        <dbReference type="Proteomes" id="UP000198426"/>
    </source>
</evidence>
<evidence type="ECO:0000256" key="1">
    <source>
        <dbReference type="SAM" id="SignalP"/>
    </source>
</evidence>
<dbReference type="CDD" id="cd02947">
    <property type="entry name" value="TRX_family"/>
    <property type="match status" value="1"/>
</dbReference>
<dbReference type="InterPro" id="IPR036249">
    <property type="entry name" value="Thioredoxin-like_sf"/>
</dbReference>
<dbReference type="Gene3D" id="3.40.30.10">
    <property type="entry name" value="Glutaredoxin"/>
    <property type="match status" value="1"/>
</dbReference>
<feature type="domain" description="Thioredoxin" evidence="2">
    <location>
        <begin position="17"/>
        <end position="139"/>
    </location>
</feature>